<comment type="subcellular location">
    <subcellularLocation>
        <location evidence="1">Nucleus</location>
    </subcellularLocation>
</comment>
<dbReference type="RefSeq" id="XP_025362881.1">
    <property type="nucleotide sequence ID" value="XM_025505789.1"/>
</dbReference>
<dbReference type="GO" id="GO:0008270">
    <property type="term" value="F:zinc ion binding"/>
    <property type="evidence" value="ECO:0007669"/>
    <property type="project" value="UniProtKB-KW"/>
</dbReference>
<dbReference type="OrthoDB" id="6512771at2759"/>
<evidence type="ECO:0000256" key="9">
    <source>
        <dbReference type="ARBA" id="ARBA00023242"/>
    </source>
</evidence>
<dbReference type="Pfam" id="PF01422">
    <property type="entry name" value="zf-NF-X1"/>
    <property type="match status" value="8"/>
</dbReference>
<dbReference type="CDD" id="cd16492">
    <property type="entry name" value="RING-CH-C4HC3_NFX1-like"/>
    <property type="match status" value="1"/>
</dbReference>
<dbReference type="Gene3D" id="3.30.1370.50">
    <property type="entry name" value="R3H-like domain"/>
    <property type="match status" value="1"/>
</dbReference>
<feature type="compositionally biased region" description="Low complexity" evidence="11">
    <location>
        <begin position="100"/>
        <end position="117"/>
    </location>
</feature>
<evidence type="ECO:0000256" key="5">
    <source>
        <dbReference type="ARBA" id="ARBA00022771"/>
    </source>
</evidence>
<evidence type="ECO:0000256" key="3">
    <source>
        <dbReference type="ARBA" id="ARBA00022723"/>
    </source>
</evidence>
<keyword evidence="4" id="KW-0677">Repeat</keyword>
<proteinExistence type="inferred from homology"/>
<evidence type="ECO:0000256" key="11">
    <source>
        <dbReference type="SAM" id="MobiDB-lite"/>
    </source>
</evidence>
<dbReference type="GO" id="GO:0000122">
    <property type="term" value="P:negative regulation of transcription by RNA polymerase II"/>
    <property type="evidence" value="ECO:0007669"/>
    <property type="project" value="TreeGrafter"/>
</dbReference>
<evidence type="ECO:0000256" key="4">
    <source>
        <dbReference type="ARBA" id="ARBA00022737"/>
    </source>
</evidence>
<accession>A0A316USI9</accession>
<evidence type="ECO:0000259" key="12">
    <source>
        <dbReference type="PROSITE" id="PS50089"/>
    </source>
</evidence>
<keyword evidence="3" id="KW-0479">Metal-binding</keyword>
<dbReference type="PROSITE" id="PS50089">
    <property type="entry name" value="ZF_RING_2"/>
    <property type="match status" value="1"/>
</dbReference>
<organism evidence="14 15">
    <name type="scientific">Jaminaea rosea</name>
    <dbReference type="NCBI Taxonomy" id="1569628"/>
    <lineage>
        <taxon>Eukaryota</taxon>
        <taxon>Fungi</taxon>
        <taxon>Dikarya</taxon>
        <taxon>Basidiomycota</taxon>
        <taxon>Ustilaginomycotina</taxon>
        <taxon>Exobasidiomycetes</taxon>
        <taxon>Microstromatales</taxon>
        <taxon>Microstromatales incertae sedis</taxon>
        <taxon>Jaminaea</taxon>
    </lineage>
</organism>
<dbReference type="GO" id="GO:0005634">
    <property type="term" value="C:nucleus"/>
    <property type="evidence" value="ECO:0007669"/>
    <property type="project" value="UniProtKB-SubCell"/>
</dbReference>
<evidence type="ECO:0000259" key="13">
    <source>
        <dbReference type="PROSITE" id="PS51061"/>
    </source>
</evidence>
<evidence type="ECO:0000256" key="7">
    <source>
        <dbReference type="ARBA" id="ARBA00023015"/>
    </source>
</evidence>
<feature type="compositionally biased region" description="Low complexity" evidence="11">
    <location>
        <begin position="18"/>
        <end position="45"/>
    </location>
</feature>
<dbReference type="InterPro" id="IPR034078">
    <property type="entry name" value="NFX1_fam"/>
</dbReference>
<dbReference type="EMBL" id="KZ819665">
    <property type="protein sequence ID" value="PWN28269.1"/>
    <property type="molecule type" value="Genomic_DNA"/>
</dbReference>
<keyword evidence="9" id="KW-0539">Nucleus</keyword>
<keyword evidence="6" id="KW-0862">Zinc</keyword>
<dbReference type="GO" id="GO:0000981">
    <property type="term" value="F:DNA-binding transcription factor activity, RNA polymerase II-specific"/>
    <property type="evidence" value="ECO:0007669"/>
    <property type="project" value="TreeGrafter"/>
</dbReference>
<dbReference type="InterPro" id="IPR001374">
    <property type="entry name" value="R3H_dom"/>
</dbReference>
<feature type="region of interest" description="Disordered" evidence="11">
    <location>
        <begin position="1133"/>
        <end position="1187"/>
    </location>
</feature>
<keyword evidence="5 10" id="KW-0863">Zinc-finger</keyword>
<dbReference type="InterPro" id="IPR036867">
    <property type="entry name" value="R3H_dom_sf"/>
</dbReference>
<dbReference type="STRING" id="1569628.A0A316USI9"/>
<evidence type="ECO:0000256" key="6">
    <source>
        <dbReference type="ARBA" id="ARBA00022833"/>
    </source>
</evidence>
<feature type="region of interest" description="Disordered" evidence="11">
    <location>
        <begin position="947"/>
        <end position="966"/>
    </location>
</feature>
<feature type="compositionally biased region" description="Polar residues" evidence="11">
    <location>
        <begin position="1"/>
        <end position="17"/>
    </location>
</feature>
<dbReference type="PANTHER" id="PTHR12360">
    <property type="entry name" value="NUCLEAR TRANSCRIPTION FACTOR, X-BOX BINDING 1 NFX1"/>
    <property type="match status" value="1"/>
</dbReference>
<keyword evidence="7" id="KW-0805">Transcription regulation</keyword>
<dbReference type="GO" id="GO:0000977">
    <property type="term" value="F:RNA polymerase II transcription regulatory region sequence-specific DNA binding"/>
    <property type="evidence" value="ECO:0007669"/>
    <property type="project" value="TreeGrafter"/>
</dbReference>
<evidence type="ECO:0000256" key="10">
    <source>
        <dbReference type="PROSITE-ProRule" id="PRU00175"/>
    </source>
</evidence>
<dbReference type="SUPFAM" id="SSF82708">
    <property type="entry name" value="R3H domain"/>
    <property type="match status" value="1"/>
</dbReference>
<dbReference type="CDD" id="cd06008">
    <property type="entry name" value="NF-X1-zinc-finger"/>
    <property type="match status" value="4"/>
</dbReference>
<gene>
    <name evidence="14" type="ORF">BDZ90DRAFT_231267</name>
</gene>
<dbReference type="SMART" id="SM00393">
    <property type="entry name" value="R3H"/>
    <property type="match status" value="1"/>
</dbReference>
<protein>
    <recommendedName>
        <fullName evidence="16">R3H domain-containing protein</fullName>
    </recommendedName>
</protein>
<evidence type="ECO:0000256" key="1">
    <source>
        <dbReference type="ARBA" id="ARBA00004123"/>
    </source>
</evidence>
<keyword evidence="15" id="KW-1185">Reference proteome</keyword>
<keyword evidence="8" id="KW-0804">Transcription</keyword>
<dbReference type="AlphaFoldDB" id="A0A316USI9"/>
<feature type="region of interest" description="Disordered" evidence="11">
    <location>
        <begin position="1083"/>
        <end position="1108"/>
    </location>
</feature>
<sequence>MADSGPSTSTAPQPSTLSASASAFNPASSSQSQQSSRSNNATRGGRPPKRGGRNGAQVSNTQPNGAEASSSSSTPSRARGGGGRGGRGRGGRGGRRPQADRSANASAENSDAANSGEASDRPLPSGPSAQRKQAQLPPRRKQNFGGKLTNGSSGHDCPSADLADAEWGKPIDYADLRSRLVAELRAGKYDCSICYSTVGNKAPIWSCSQCHTVLHLNCIKQWASSSVKAAEEQNAMQEDVRIRQRKGTWRCPGCQFAREEVPTVYFCWDGQVRSPSASSNIKIPPHSCGKTCSKAKCIHGCSAGVCHPGPCPPCPVTLHHRCFCGGKEVAVRCSQLAKSQTAAPTPSTDDSRHGISCGEACNKLLSCGRHRCTAVCHQGKCQPCEQRVEERCYCGRNAQAMLCGQGERKLCSGSEEEEWEGAWQCQDYCDRTFACGEHRCSKPCHPPSAAPPQCPFDPALVKTCPCGAESLSDRKSCLDPIKTCGRPCNKLLACGHTCQKDCHLGDCPPCKIPVSAPCRCGESRPTLPCHERVEDNPSADSTPDAVLCKQVCRALRHCGRHECKRQCCPLAFQAKSRASKPVGSRNRPPTQMELDEQDPARLHECILPCGKPLSCGQADHTCPLNCHRGPCPPCLRSCFEEVSCHCGRTILEPPVPCGQRPVCRFPCARPAPACGHPKLPHDCHEEGPCPPCVYLTRKRCNCGRNDVDNIPCHRTHVSCGQTCGSLMPCGFHRCTATCHSGAPQACGDCTATCGKPKRLCGHPCKAKCHAPARCDESTPCAEVITVTCPCGHLRQKTRCGASTTTSADGQTVGEQRLKCSDACLVAQRNAKLAEALGLDVEDRKVVAATSSAVPYDAEMLAFYGMDHRFATELEGTLTDFIRSPRHSVILPSSSRAQRKFTHELAAAFGLATESLDPEPKRSVQVRRTGEARVPRILPSEMWAKAKKEHEQGLTAGGSTGSSSGLRLTSLRSGGAATTSPLNALLLEHVFGVDEGSLRELLTTAVPSPMAASVVSTAPLRLVPFTLKWAGEESVFVLPADPTPSTAQRLLASKHDVLRTVRMHRVAESCVACSVDTAVGSAPKLLRREDRPSALASGSGSGGRSTPVNAWSTRAAGAASPGGARLGGWAAVASGASSARSSQPMTPTQSGEGRPRIAPAVVGRQMAATTEVRAREATPEAWDQSESA</sequence>
<feature type="region of interest" description="Disordered" evidence="11">
    <location>
        <begin position="1"/>
        <end position="157"/>
    </location>
</feature>
<dbReference type="SMART" id="SM00438">
    <property type="entry name" value="ZnF_NFX"/>
    <property type="match status" value="8"/>
</dbReference>
<evidence type="ECO:0000313" key="15">
    <source>
        <dbReference type="Proteomes" id="UP000245884"/>
    </source>
</evidence>
<reference evidence="14 15" key="1">
    <citation type="journal article" date="2018" name="Mol. Biol. Evol.">
        <title>Broad Genomic Sampling Reveals a Smut Pathogenic Ancestry of the Fungal Clade Ustilaginomycotina.</title>
        <authorList>
            <person name="Kijpornyongpan T."/>
            <person name="Mondo S.J."/>
            <person name="Barry K."/>
            <person name="Sandor L."/>
            <person name="Lee J."/>
            <person name="Lipzen A."/>
            <person name="Pangilinan J."/>
            <person name="LaButti K."/>
            <person name="Hainaut M."/>
            <person name="Henrissat B."/>
            <person name="Grigoriev I.V."/>
            <person name="Spatafora J.W."/>
            <person name="Aime M.C."/>
        </authorList>
    </citation>
    <scope>NUCLEOTIDE SEQUENCE [LARGE SCALE GENOMIC DNA]</scope>
    <source>
        <strain evidence="14 15">MCA 5214</strain>
    </source>
</reference>
<name>A0A316USI9_9BASI</name>
<dbReference type="PANTHER" id="PTHR12360:SF12">
    <property type="entry name" value="TRANSCRIPTIONAL REPRESSOR NF-X1"/>
    <property type="match status" value="1"/>
</dbReference>
<dbReference type="PROSITE" id="PS51061">
    <property type="entry name" value="R3H"/>
    <property type="match status" value="1"/>
</dbReference>
<evidence type="ECO:0000313" key="14">
    <source>
        <dbReference type="EMBL" id="PWN28269.1"/>
    </source>
</evidence>
<dbReference type="Pfam" id="PF01424">
    <property type="entry name" value="R3H"/>
    <property type="match status" value="1"/>
</dbReference>
<evidence type="ECO:0000256" key="2">
    <source>
        <dbReference type="ARBA" id="ARBA00007269"/>
    </source>
</evidence>
<dbReference type="Proteomes" id="UP000245884">
    <property type="component" value="Unassembled WGS sequence"/>
</dbReference>
<feature type="compositionally biased region" description="Polar residues" evidence="11">
    <location>
        <begin position="56"/>
        <end position="68"/>
    </location>
</feature>
<evidence type="ECO:0000256" key="8">
    <source>
        <dbReference type="ARBA" id="ARBA00023163"/>
    </source>
</evidence>
<evidence type="ECO:0008006" key="16">
    <source>
        <dbReference type="Google" id="ProtNLM"/>
    </source>
</evidence>
<dbReference type="InterPro" id="IPR000967">
    <property type="entry name" value="Znf_NFX1"/>
</dbReference>
<dbReference type="GeneID" id="37027612"/>
<feature type="domain" description="RING-type" evidence="12">
    <location>
        <begin position="191"/>
        <end position="255"/>
    </location>
</feature>
<comment type="similarity">
    <text evidence="2">Belongs to the NFX1 family.</text>
</comment>
<dbReference type="InterPro" id="IPR001841">
    <property type="entry name" value="Znf_RING"/>
</dbReference>
<feature type="compositionally biased region" description="Basic residues" evidence="11">
    <location>
        <begin position="86"/>
        <end position="95"/>
    </location>
</feature>
<feature type="domain" description="R3H" evidence="13">
    <location>
        <begin position="867"/>
        <end position="929"/>
    </location>
</feature>